<feature type="transmembrane region" description="Helical" evidence="1">
    <location>
        <begin position="95"/>
        <end position="115"/>
    </location>
</feature>
<name>A0A9E4NQB4_9GAMM</name>
<evidence type="ECO:0000256" key="1">
    <source>
        <dbReference type="SAM" id="Phobius"/>
    </source>
</evidence>
<reference evidence="2" key="1">
    <citation type="journal article" date="2021" name="Proc. Natl. Acad. Sci. U.S.A.">
        <title>Global biogeography of chemosynthetic symbionts reveals both localized and globally distributed symbiont groups. .</title>
        <authorList>
            <person name="Osvatic J.T."/>
            <person name="Wilkins L.G.E."/>
            <person name="Leibrecht L."/>
            <person name="Leray M."/>
            <person name="Zauner S."/>
            <person name="Polzin J."/>
            <person name="Camacho Y."/>
            <person name="Gros O."/>
            <person name="van Gils J.A."/>
            <person name="Eisen J.A."/>
            <person name="Petersen J.M."/>
            <person name="Yuen B."/>
        </authorList>
    </citation>
    <scope>NUCLEOTIDE SEQUENCE</scope>
    <source>
        <strain evidence="2">MAGclacostrist055</strain>
    </source>
</reference>
<organism evidence="2 3">
    <name type="scientific">Candidatus Thiodiazotropha taylori</name>
    <dbReference type="NCBI Taxonomy" id="2792791"/>
    <lineage>
        <taxon>Bacteria</taxon>
        <taxon>Pseudomonadati</taxon>
        <taxon>Pseudomonadota</taxon>
        <taxon>Gammaproteobacteria</taxon>
        <taxon>Chromatiales</taxon>
        <taxon>Sedimenticolaceae</taxon>
        <taxon>Candidatus Thiodiazotropha</taxon>
    </lineage>
</organism>
<dbReference type="AlphaFoldDB" id="A0A9E4NQB4"/>
<accession>A0A9E4NQB4</accession>
<keyword evidence="1" id="KW-0812">Transmembrane</keyword>
<evidence type="ECO:0000313" key="2">
    <source>
        <dbReference type="EMBL" id="MCG7980690.1"/>
    </source>
</evidence>
<keyword evidence="1" id="KW-0472">Membrane</keyword>
<evidence type="ECO:0000313" key="3">
    <source>
        <dbReference type="Proteomes" id="UP000886674"/>
    </source>
</evidence>
<proteinExistence type="predicted"/>
<sequence length="225" mass="24791">MDPEQISATDDKRPRWAVTLVKVFAILLALIALNVLISNLIDAMEIQIWPEHLDIVDRAVVIGIILYIVLMATPFLPGIEMGLILMMVLGPKGVVVIYICTLIALSIGFVFGRAFPARLIVSFLQWLNLDRAAALLKQFDAIPHDQRLNYLARNLPNKTLPTLLRHRYLVLALLFNLPGNAVIGGGGGIAMVAGNSRLYSYPIFFLLISVAIIPGPIVILISKLF</sequence>
<dbReference type="EMBL" id="JAEPCR010000145">
    <property type="protein sequence ID" value="MCG7980690.1"/>
    <property type="molecule type" value="Genomic_DNA"/>
</dbReference>
<gene>
    <name evidence="2" type="ORF">JAY77_21400</name>
</gene>
<comment type="caution">
    <text evidence="2">The sequence shown here is derived from an EMBL/GenBank/DDBJ whole genome shotgun (WGS) entry which is preliminary data.</text>
</comment>
<protein>
    <submittedName>
        <fullName evidence="2">Uncharacterized protein</fullName>
    </submittedName>
</protein>
<feature type="transmembrane region" description="Helical" evidence="1">
    <location>
        <begin position="20"/>
        <end position="41"/>
    </location>
</feature>
<feature type="transmembrane region" description="Helical" evidence="1">
    <location>
        <begin position="199"/>
        <end position="221"/>
    </location>
</feature>
<feature type="transmembrane region" description="Helical" evidence="1">
    <location>
        <begin position="168"/>
        <end position="193"/>
    </location>
</feature>
<dbReference type="Proteomes" id="UP000886674">
    <property type="component" value="Unassembled WGS sequence"/>
</dbReference>
<keyword evidence="1" id="KW-1133">Transmembrane helix</keyword>
<feature type="transmembrane region" description="Helical" evidence="1">
    <location>
        <begin position="61"/>
        <end position="89"/>
    </location>
</feature>